<accession>A0A8S2S7Z7</accession>
<gene>
    <name evidence="1" type="ORF">OVA965_LOCUS32842</name>
    <name evidence="2" type="ORF">TMI583_LOCUS33713</name>
</gene>
<proteinExistence type="predicted"/>
<feature type="non-terminal residue" evidence="2">
    <location>
        <position position="367"/>
    </location>
</feature>
<comment type="caution">
    <text evidence="2">The sequence shown here is derived from an EMBL/GenBank/DDBJ whole genome shotgun (WGS) entry which is preliminary data.</text>
</comment>
<dbReference type="EMBL" id="CAJNOK010025964">
    <property type="protein sequence ID" value="CAF1396729.1"/>
    <property type="molecule type" value="Genomic_DNA"/>
</dbReference>
<dbReference type="EMBL" id="CAJOBA010047682">
    <property type="protein sequence ID" value="CAF4204148.1"/>
    <property type="molecule type" value="Genomic_DNA"/>
</dbReference>
<feature type="non-terminal residue" evidence="2">
    <location>
        <position position="1"/>
    </location>
</feature>
<protein>
    <submittedName>
        <fullName evidence="2">Uncharacterized protein</fullName>
    </submittedName>
</protein>
<sequence length="367" mass="42831">SHISRQQIEVLRLTEQYELWHFNHGSLISRGCLERCCWTTSNLTWFTPDKHRILRRLSPIDVKLIADLHYGTLQVPDGFKLPKLTKELIPCIQPGTVFFVDSPDIEVFLKDYHQNIKVDYILITGDSDISVPTNLESKTGITTSLIENILDGKTHILHWFAMNCDLGSKRHKKTQHFTCIPNGISQWENQRYNMEIAATLKYSKSNDYLLLASFSPASNEKIRKPLWDLACNQDALKNITKCFYERNKSLLNFYQDIAQSLDCYRTWESLYLNSIPIVQSSSLDSIYDQLPVLIVKNYSSTHLNREYLNQIYNQMTTQTYDLSRLYKDYWQQKIQSYKPTSNISMNSLLHEYDHCLAPAEDYALLEM</sequence>
<evidence type="ECO:0000313" key="2">
    <source>
        <dbReference type="EMBL" id="CAF4204148.1"/>
    </source>
</evidence>
<dbReference type="Proteomes" id="UP000682733">
    <property type="component" value="Unassembled WGS sequence"/>
</dbReference>
<dbReference type="Proteomes" id="UP000677228">
    <property type="component" value="Unassembled WGS sequence"/>
</dbReference>
<name>A0A8S2S7Z7_9BILA</name>
<reference evidence="2" key="1">
    <citation type="submission" date="2021-02" db="EMBL/GenBank/DDBJ databases">
        <authorList>
            <person name="Nowell W R."/>
        </authorList>
    </citation>
    <scope>NUCLEOTIDE SEQUENCE</scope>
</reference>
<organism evidence="2 3">
    <name type="scientific">Didymodactylos carnosus</name>
    <dbReference type="NCBI Taxonomy" id="1234261"/>
    <lineage>
        <taxon>Eukaryota</taxon>
        <taxon>Metazoa</taxon>
        <taxon>Spiralia</taxon>
        <taxon>Gnathifera</taxon>
        <taxon>Rotifera</taxon>
        <taxon>Eurotatoria</taxon>
        <taxon>Bdelloidea</taxon>
        <taxon>Philodinida</taxon>
        <taxon>Philodinidae</taxon>
        <taxon>Didymodactylos</taxon>
    </lineage>
</organism>
<evidence type="ECO:0000313" key="3">
    <source>
        <dbReference type="Proteomes" id="UP000682733"/>
    </source>
</evidence>
<evidence type="ECO:0000313" key="1">
    <source>
        <dbReference type="EMBL" id="CAF1396729.1"/>
    </source>
</evidence>
<dbReference type="AlphaFoldDB" id="A0A8S2S7Z7"/>